<protein>
    <submittedName>
        <fullName evidence="1">Uncharacterized protein</fullName>
    </submittedName>
</protein>
<evidence type="ECO:0000313" key="1">
    <source>
        <dbReference type="EMBL" id="WQJ53351.1"/>
    </source>
</evidence>
<dbReference type="EMBL" id="OR769223">
    <property type="protein sequence ID" value="WQJ53351.1"/>
    <property type="molecule type" value="Genomic_DNA"/>
</dbReference>
<keyword evidence="2" id="KW-1185">Reference proteome</keyword>
<sequence length="190" mass="21867">MAKKLYKALRSYDKTEIVGQLIYIDGSAHIIQDDDIEECGHHFHQISDRPTWVDEDTITEVDGNMTVSVKSDIVPDTYVPTVKKVQDFKELSPGNMFFIFDSLNGVVKEYYFASEHPLHKSYILAIDIMSGNADAIGIYKNDLIKDINDGNVYIGTYDPVIFSKLKMEYHERKADEYRQIIQDKLNFIKS</sequence>
<evidence type="ECO:0000313" key="2">
    <source>
        <dbReference type="Proteomes" id="UP001358193"/>
    </source>
</evidence>
<proteinExistence type="predicted"/>
<reference evidence="1 2" key="1">
    <citation type="submission" date="2023-11" db="EMBL/GenBank/DDBJ databases">
        <authorList>
            <person name="Cook R."/>
            <person name="Crisci M."/>
            <person name="Pye H."/>
            <person name="Adriaenssens E."/>
            <person name="Santini J."/>
        </authorList>
    </citation>
    <scope>NUCLEOTIDE SEQUENCE [LARGE SCALE GENOMIC DNA]</scope>
    <source>
        <strain evidence="1">Lak_Megaphage_Sonny</strain>
    </source>
</reference>
<accession>A0ABZ0Z3U7</accession>
<dbReference type="Proteomes" id="UP001358193">
    <property type="component" value="Segment"/>
</dbReference>
<organism evidence="1 2">
    <name type="scientific">phage Lak_Megaphage_Sonny</name>
    <dbReference type="NCBI Taxonomy" id="3109229"/>
    <lineage>
        <taxon>Viruses</taxon>
        <taxon>Duplodnaviria</taxon>
        <taxon>Heunggongvirae</taxon>
        <taxon>Uroviricota</taxon>
        <taxon>Caudoviricetes</taxon>
        <taxon>Caudoviricetes code 15 clade</taxon>
    </lineage>
</organism>
<name>A0ABZ0Z3U7_9CAUD</name>